<evidence type="ECO:0000313" key="3">
    <source>
        <dbReference type="Proteomes" id="UP001239397"/>
    </source>
</evidence>
<dbReference type="RefSeq" id="WP_286002981.1">
    <property type="nucleotide sequence ID" value="NZ_CP127295.1"/>
</dbReference>
<organism evidence="2 3">
    <name type="scientific">Amycolatopsis mongoliensis</name>
    <dbReference type="NCBI Taxonomy" id="715475"/>
    <lineage>
        <taxon>Bacteria</taxon>
        <taxon>Bacillati</taxon>
        <taxon>Actinomycetota</taxon>
        <taxon>Actinomycetes</taxon>
        <taxon>Pseudonocardiales</taxon>
        <taxon>Pseudonocardiaceae</taxon>
        <taxon>Amycolatopsis</taxon>
    </lineage>
</organism>
<keyword evidence="3" id="KW-1185">Reference proteome</keyword>
<protein>
    <submittedName>
        <fullName evidence="2">Uncharacterized protein</fullName>
    </submittedName>
</protein>
<sequence length="99" mass="10942">MNWSAYEVFSLLSGVVMIGVACAPKVKASERFWALVSGAFLIGYAIYVANQTSGTFSFPWIIFVIPFAAAGYLVVQALSRSRETGNPQNDDRQNEDRTR</sequence>
<gene>
    <name evidence="2" type="ORF">QRX60_23795</name>
</gene>
<keyword evidence="1" id="KW-0472">Membrane</keyword>
<evidence type="ECO:0000256" key="1">
    <source>
        <dbReference type="SAM" id="Phobius"/>
    </source>
</evidence>
<dbReference type="Proteomes" id="UP001239397">
    <property type="component" value="Chromosome"/>
</dbReference>
<feature type="transmembrane region" description="Helical" evidence="1">
    <location>
        <begin position="32"/>
        <end position="50"/>
    </location>
</feature>
<evidence type="ECO:0000313" key="2">
    <source>
        <dbReference type="EMBL" id="WIY06724.1"/>
    </source>
</evidence>
<dbReference type="EMBL" id="CP127295">
    <property type="protein sequence ID" value="WIY06724.1"/>
    <property type="molecule type" value="Genomic_DNA"/>
</dbReference>
<feature type="transmembrane region" description="Helical" evidence="1">
    <location>
        <begin position="6"/>
        <end position="23"/>
    </location>
</feature>
<dbReference type="KEGG" id="amog:QRX60_23795"/>
<keyword evidence="1" id="KW-1133">Transmembrane helix</keyword>
<accession>A0A9Y2K1A4</accession>
<reference evidence="2 3" key="1">
    <citation type="submission" date="2023-06" db="EMBL/GenBank/DDBJ databases">
        <authorList>
            <person name="Oyuntsetseg B."/>
            <person name="Kim S.B."/>
        </authorList>
    </citation>
    <scope>NUCLEOTIDE SEQUENCE [LARGE SCALE GENOMIC DNA]</scope>
    <source>
        <strain evidence="2 3">4-36</strain>
    </source>
</reference>
<feature type="transmembrane region" description="Helical" evidence="1">
    <location>
        <begin position="56"/>
        <end position="75"/>
    </location>
</feature>
<dbReference type="AlphaFoldDB" id="A0A9Y2K1A4"/>
<keyword evidence="1" id="KW-0812">Transmembrane</keyword>
<name>A0A9Y2K1A4_9PSEU</name>
<proteinExistence type="predicted"/>